<feature type="chain" id="PRO_5035253741" description="Peptidase M11 gametolysin domain-containing protein" evidence="2">
    <location>
        <begin position="23"/>
        <end position="1047"/>
    </location>
</feature>
<name>A0A8J4BL15_9CHLO</name>
<evidence type="ECO:0000256" key="2">
    <source>
        <dbReference type="SAM" id="SignalP"/>
    </source>
</evidence>
<comment type="caution">
    <text evidence="4">The sequence shown here is derived from an EMBL/GenBank/DDBJ whole genome shotgun (WGS) entry which is preliminary data.</text>
</comment>
<dbReference type="Proteomes" id="UP000747399">
    <property type="component" value="Unassembled WGS sequence"/>
</dbReference>
<dbReference type="Pfam" id="PF05548">
    <property type="entry name" value="Peptidase_M11"/>
    <property type="match status" value="2"/>
</dbReference>
<evidence type="ECO:0000259" key="3">
    <source>
        <dbReference type="Pfam" id="PF05548"/>
    </source>
</evidence>
<evidence type="ECO:0000313" key="5">
    <source>
        <dbReference type="Proteomes" id="UP000747399"/>
    </source>
</evidence>
<gene>
    <name evidence="4" type="ORF">Vafri_17788</name>
</gene>
<feature type="domain" description="Peptidase M11 gametolysin" evidence="3">
    <location>
        <begin position="141"/>
        <end position="455"/>
    </location>
</feature>
<evidence type="ECO:0000313" key="4">
    <source>
        <dbReference type="EMBL" id="GIL63791.1"/>
    </source>
</evidence>
<sequence length="1047" mass="113769">MLPELGVLAMLLLPAFAPVSSGAIPGPVIITVQGMLVYADLHNTQSNPVWALSTDEGKIIPLDTTTFNPPPEVHVGAYLQVTGELWYDGICRPASYERYVCSGFGLCMWTSSWTRDPYSRDDQPNNPSTPTSPVANSPQLLLVMVLDYSACGYPASVNTSTIRSIFLGPNGDGTAGIAQKYSQCSYGTFGIDASKFRAEVVVPQSCNTAAQTLQTCKWWNIANDADTAAKSLIGSDKYGEFTHYAYVLPPGLETVCNWTRGGMSLLPGRKIWLQTSSQGLNRSATIMHMTLHNYGLWHSWKDGYELADYSSVMGSGDACPSAAETSRLGWATPAATISSATLPAKGTWRSFTLPASYLTGTANHLRLTPNWLAKYNKTNAKNLYIDVRVAKGGDQGLGGTYAPKLNVHEVNAELDNNYVTPKQYPFGYWPPTDGFSDRKVSLVSAVSAAARAELTAYNLVITSGSWTSTDNLQISLCRYSASPTECKVPSPSPSPPSPKQSAPSPRPPTPSPRPPSPRPPTPSPRPPSPRPPTPSPRPPSPRPPTPSPRPPSPRPPTPSPRPPSPRPSPPARRPMPPPPSPKPIVQTVKGRLSTVIDVVDGLEQLVVRTTDIELVPIDMPTFRALNPYEDYKPWDYIILDCVMKSGGVCFPTSYLVFSCSAFGICSWSGDNSFGDYGPGDFPNDLKPESLANYMERFLVMVLDYSACGYPAALNGSSTRDLFLGFARNAELCSNGKFGLDQGALQALVVRPNCSAATTTSCAWWTMANEANSVAKSILGDNTFKGFTHYAYVLPPGLETVCNWTRGGLSLLPGNQIWLQTAAESVYRWEVLLHMNLHNYGLWHSWEDGKEFADGSTALGGGVACPNAAESSRLGWANPVSGGEAINSIQLPPGAVQSYTVASARTAGGDGSFLRVMPDWRPDYYEDPDNFFLFNTDTATNLYIEVRIAGYDPEVLDEAYAPKINVYEVNAAMDNGYLHYVPPIGNWALEFEHTDRKIQIISKIPFSHRVILTDYNLVVYGRSIASESTMEVQLCRFVTSDAECQASP</sequence>
<dbReference type="AlphaFoldDB" id="A0A8J4BL15"/>
<dbReference type="InterPro" id="IPR008752">
    <property type="entry name" value="Peptidase_M11"/>
</dbReference>
<organism evidence="4 5">
    <name type="scientific">Volvox africanus</name>
    <dbReference type="NCBI Taxonomy" id="51714"/>
    <lineage>
        <taxon>Eukaryota</taxon>
        <taxon>Viridiplantae</taxon>
        <taxon>Chlorophyta</taxon>
        <taxon>core chlorophytes</taxon>
        <taxon>Chlorophyceae</taxon>
        <taxon>CS clade</taxon>
        <taxon>Chlamydomonadales</taxon>
        <taxon>Volvocaceae</taxon>
        <taxon>Volvox</taxon>
    </lineage>
</organism>
<proteinExistence type="predicted"/>
<dbReference type="PRINTS" id="PR01217">
    <property type="entry name" value="PRICHEXTENSN"/>
</dbReference>
<dbReference type="EMBL" id="BNCO01000060">
    <property type="protein sequence ID" value="GIL63791.1"/>
    <property type="molecule type" value="Genomic_DNA"/>
</dbReference>
<protein>
    <recommendedName>
        <fullName evidence="3">Peptidase M11 gametolysin domain-containing protein</fullName>
    </recommendedName>
</protein>
<feature type="signal peptide" evidence="2">
    <location>
        <begin position="1"/>
        <end position="22"/>
    </location>
</feature>
<reference evidence="4" key="1">
    <citation type="journal article" date="2021" name="Proc. Natl. Acad. Sci. U.S.A.">
        <title>Three genomes in the algal genus Volvox reveal the fate of a haploid sex-determining region after a transition to homothallism.</title>
        <authorList>
            <person name="Yamamoto K."/>
            <person name="Hamaji T."/>
            <person name="Kawai-Toyooka H."/>
            <person name="Matsuzaki R."/>
            <person name="Takahashi F."/>
            <person name="Nishimura Y."/>
            <person name="Kawachi M."/>
            <person name="Noguchi H."/>
            <person name="Minakuchi Y."/>
            <person name="Umen J.G."/>
            <person name="Toyoda A."/>
            <person name="Nozaki H."/>
        </authorList>
    </citation>
    <scope>NUCLEOTIDE SEQUENCE</scope>
    <source>
        <strain evidence="4">NIES-3780</strain>
    </source>
</reference>
<feature type="compositionally biased region" description="Pro residues" evidence="1">
    <location>
        <begin position="490"/>
        <end position="582"/>
    </location>
</feature>
<feature type="domain" description="Peptidase M11 gametolysin" evidence="3">
    <location>
        <begin position="696"/>
        <end position="978"/>
    </location>
</feature>
<keyword evidence="2" id="KW-0732">Signal</keyword>
<dbReference type="PANTHER" id="PTHR24216:SF65">
    <property type="entry name" value="PAXILLIN-LIKE PROTEIN 1"/>
    <property type="match status" value="1"/>
</dbReference>
<evidence type="ECO:0000256" key="1">
    <source>
        <dbReference type="SAM" id="MobiDB-lite"/>
    </source>
</evidence>
<keyword evidence="5" id="KW-1185">Reference proteome</keyword>
<dbReference type="PANTHER" id="PTHR24216">
    <property type="entry name" value="PAXILLIN-RELATED"/>
    <property type="match status" value="1"/>
</dbReference>
<accession>A0A8J4BL15</accession>
<feature type="region of interest" description="Disordered" evidence="1">
    <location>
        <begin position="483"/>
        <end position="585"/>
    </location>
</feature>